<evidence type="ECO:0000313" key="1">
    <source>
        <dbReference type="EMBL" id="EFP02827.1"/>
    </source>
</evidence>
<dbReference type="CTD" id="9815658"/>
<organism evidence="2">
    <name type="scientific">Caenorhabditis remanei</name>
    <name type="common">Caenorhabditis vulgaris</name>
    <dbReference type="NCBI Taxonomy" id="31234"/>
    <lineage>
        <taxon>Eukaryota</taxon>
        <taxon>Metazoa</taxon>
        <taxon>Ecdysozoa</taxon>
        <taxon>Nematoda</taxon>
        <taxon>Chromadorea</taxon>
        <taxon>Rhabditida</taxon>
        <taxon>Rhabditina</taxon>
        <taxon>Rhabditomorpha</taxon>
        <taxon>Rhabditoidea</taxon>
        <taxon>Rhabditidae</taxon>
        <taxon>Peloderinae</taxon>
        <taxon>Caenorhabditis</taxon>
    </lineage>
</organism>
<proteinExistence type="predicted"/>
<gene>
    <name evidence="1" type="ORF">CRE_28129</name>
</gene>
<protein>
    <submittedName>
        <fullName evidence="1">Uncharacterized protein</fullName>
    </submittedName>
</protein>
<dbReference type="GeneID" id="9815658"/>
<dbReference type="KEGG" id="crq:GCK72_001989"/>
<name>E3LMG1_CAERE</name>
<dbReference type="EMBL" id="DS268411">
    <property type="protein sequence ID" value="EFP02827.1"/>
    <property type="molecule type" value="Genomic_DNA"/>
</dbReference>
<accession>E3LMG1</accession>
<dbReference type="eggNOG" id="ENOG502T3EN">
    <property type="taxonomic scope" value="Eukaryota"/>
</dbReference>
<dbReference type="HOGENOM" id="CLU_2500051_0_0_1"/>
<dbReference type="AlphaFoldDB" id="E3LMG1"/>
<keyword evidence="2" id="KW-1185">Reference proteome</keyword>
<reference evidence="1" key="1">
    <citation type="submission" date="2007-07" db="EMBL/GenBank/DDBJ databases">
        <title>PCAP assembly of the Caenorhabditis remanei genome.</title>
        <authorList>
            <consortium name="The Caenorhabditis remanei Sequencing Consortium"/>
            <person name="Wilson R.K."/>
        </authorList>
    </citation>
    <scope>NUCLEOTIDE SEQUENCE [LARGE SCALE GENOMIC DNA]</scope>
    <source>
        <strain evidence="1">PB4641</strain>
    </source>
</reference>
<sequence>MSYRSTALVFILSLLAVLVINSMADSNSTVNGSASTGIPTMPPVLETDPPVVSDATAGPADAANGGSGATLSAIGALATLLLANFF</sequence>
<dbReference type="Proteomes" id="UP000008281">
    <property type="component" value="Unassembled WGS sequence"/>
</dbReference>
<evidence type="ECO:0000313" key="2">
    <source>
        <dbReference type="Proteomes" id="UP000008281"/>
    </source>
</evidence>